<reference evidence="1 2" key="1">
    <citation type="submission" date="2020-07" db="EMBL/GenBank/DDBJ databases">
        <title>Definition of the novel symbiovar canariense within Mesorhizobium novociceri, a new species of genus Mesorhizobium nodulating Cicer canariense in the Caldera de Taburiente National Park (La Palma, Canary Islands).</title>
        <authorList>
            <person name="Leon-Barrios M."/>
            <person name="Perez-Yepez J."/>
            <person name="Flores-Felix J.D."/>
            <person name="Ramirez-Baena M.H."/>
            <person name="Pulido-Suarez L."/>
            <person name="Igual J.M."/>
            <person name="Velazquez E."/>
            <person name="Peix A."/>
        </authorList>
    </citation>
    <scope>NUCLEOTIDE SEQUENCE [LARGE SCALE GENOMIC DNA]</scope>
    <source>
        <strain evidence="1 2">CCANP35</strain>
    </source>
</reference>
<dbReference type="EMBL" id="JACDTY010000008">
    <property type="protein sequence ID" value="MBA1142131.1"/>
    <property type="molecule type" value="Genomic_DNA"/>
</dbReference>
<sequence>MKEFKRPEHQIIAEALGLMDRRFLTVNQCWFGGGTAIVMKFGEYRRSLDVDFLCADSDGYRELRTSAAERGVRAFFPEPIEAVRDFQIDQYGLRTIVRLKGQTIKFEVIREGRIKLQGRFDDDLNVSALVPTDMFAEKLLANADRCQDRAIAYRDAIDLGVLVSVYKEIPSDALRKAQAAYGLDIERKVAWVVNRLRDKDELRHAADILQMDPDAAVEAISALRNECIRIWPDAGSGGEPSNTGQ</sequence>
<keyword evidence="2" id="KW-1185">Reference proteome</keyword>
<dbReference type="GO" id="GO:0016740">
    <property type="term" value="F:transferase activity"/>
    <property type="evidence" value="ECO:0007669"/>
    <property type="project" value="UniProtKB-KW"/>
</dbReference>
<gene>
    <name evidence="1" type="ORF">H0241_17935</name>
</gene>
<dbReference type="AlphaFoldDB" id="A0A838B828"/>
<dbReference type="Proteomes" id="UP000558284">
    <property type="component" value="Unassembled WGS sequence"/>
</dbReference>
<protein>
    <submittedName>
        <fullName evidence="1">Nucleotidyl transferase AbiEii/AbiGii toxin family protein</fullName>
    </submittedName>
</protein>
<evidence type="ECO:0000313" key="1">
    <source>
        <dbReference type="EMBL" id="MBA1142131.1"/>
    </source>
</evidence>
<accession>A0A838B828</accession>
<organism evidence="1 2">
    <name type="scientific">Mesorhizobium neociceri</name>
    <dbReference type="NCBI Taxonomy" id="1307853"/>
    <lineage>
        <taxon>Bacteria</taxon>
        <taxon>Pseudomonadati</taxon>
        <taxon>Pseudomonadota</taxon>
        <taxon>Alphaproteobacteria</taxon>
        <taxon>Hyphomicrobiales</taxon>
        <taxon>Phyllobacteriaceae</taxon>
        <taxon>Mesorhizobium</taxon>
    </lineage>
</organism>
<keyword evidence="1" id="KW-0808">Transferase</keyword>
<name>A0A838B828_9HYPH</name>
<dbReference type="Pfam" id="PF08843">
    <property type="entry name" value="AbiEii"/>
    <property type="match status" value="1"/>
</dbReference>
<proteinExistence type="predicted"/>
<comment type="caution">
    <text evidence="1">The sequence shown here is derived from an EMBL/GenBank/DDBJ whole genome shotgun (WGS) entry which is preliminary data.</text>
</comment>
<evidence type="ECO:0000313" key="2">
    <source>
        <dbReference type="Proteomes" id="UP000558284"/>
    </source>
</evidence>
<dbReference type="RefSeq" id="WP_181058984.1">
    <property type="nucleotide sequence ID" value="NZ_JACDTY010000008.1"/>
</dbReference>
<dbReference type="InterPro" id="IPR014942">
    <property type="entry name" value="AbiEii"/>
</dbReference>